<keyword evidence="1" id="KW-1185">Reference proteome</keyword>
<dbReference type="Gene3D" id="3.10.450.50">
    <property type="match status" value="1"/>
</dbReference>
<reference evidence="1" key="1">
    <citation type="journal article" date="2019" name="Nat. Commun.">
        <title>Genome-wide association mapping of date palm fruit traits.</title>
        <authorList>
            <person name="Hazzouri K.M."/>
            <person name="Gros-Balthazard M."/>
            <person name="Flowers J.M."/>
            <person name="Copetti D."/>
            <person name="Lemansour A."/>
            <person name="Lebrun M."/>
            <person name="Masmoudi K."/>
            <person name="Ferrand S."/>
            <person name="Dhar M.I."/>
            <person name="Fresquez Z.A."/>
            <person name="Rosas U."/>
            <person name="Zhang J."/>
            <person name="Talag J."/>
            <person name="Lee S."/>
            <person name="Kudrna D."/>
            <person name="Powell R.F."/>
            <person name="Leitch I.J."/>
            <person name="Krueger R.R."/>
            <person name="Wing R.A."/>
            <person name="Amiri K.M.A."/>
            <person name="Purugganan M.D."/>
        </authorList>
    </citation>
    <scope>NUCLEOTIDE SEQUENCE [LARGE SCALE GENOMIC DNA]</scope>
    <source>
        <strain evidence="1">cv. Khalas</strain>
    </source>
</reference>
<dbReference type="OrthoDB" id="1886670at2759"/>
<evidence type="ECO:0000313" key="1">
    <source>
        <dbReference type="Proteomes" id="UP000228380"/>
    </source>
</evidence>
<dbReference type="AlphaFoldDB" id="A0A8B7BJI2"/>
<dbReference type="InterPro" id="IPR032710">
    <property type="entry name" value="NTF2-like_dom_sf"/>
</dbReference>
<dbReference type="KEGG" id="pda:103698273"/>
<dbReference type="PANTHER" id="PTHR33698:SF1">
    <property type="entry name" value="NUCLEAR TRANSPORT FACTOR 2 (NTF2) FAMILY PROTEIN"/>
    <property type="match status" value="1"/>
</dbReference>
<evidence type="ECO:0000313" key="2">
    <source>
        <dbReference type="RefSeq" id="XP_008778488.2"/>
    </source>
</evidence>
<accession>A0A8B7BJI2</accession>
<sequence>MSLSFPPFPLSPTLFLPDNLLDSHQPTKYFCYNSHLIYIRQIMASASLQTPALSSKLGQNINNGSFRPTCARRTFVALKPEKWPHHKHKGRAAYLKRTNIWRPPCVRRLMGPEEPHSLKNSTDSPLSDAILEFYSSINDKDLKKLERLISDDCVFEDLTYFKPLEGKRIRRYFKELTGAMGKHVSFVIDGVFEGKELNVAVTWHLEWKNEFIPLSKGCSFYKCSKKGEELIIKEARVFTEPPMKIGDLALEMMKIIISLFDKFPKLAQTFLRKPDAIVHFFMRIYKMLVEPLILPFLVYYTNFWRYVARGLGYVLNLLKKILKHFL</sequence>
<reference evidence="2" key="2">
    <citation type="submission" date="2025-08" db="UniProtKB">
        <authorList>
            <consortium name="RefSeq"/>
        </authorList>
    </citation>
    <scope>IDENTIFICATION</scope>
    <source>
        <tissue evidence="2">Young leaves</tissue>
    </source>
</reference>
<organism evidence="1 2">
    <name type="scientific">Phoenix dactylifera</name>
    <name type="common">Date palm</name>
    <dbReference type="NCBI Taxonomy" id="42345"/>
    <lineage>
        <taxon>Eukaryota</taxon>
        <taxon>Viridiplantae</taxon>
        <taxon>Streptophyta</taxon>
        <taxon>Embryophyta</taxon>
        <taxon>Tracheophyta</taxon>
        <taxon>Spermatophyta</taxon>
        <taxon>Magnoliopsida</taxon>
        <taxon>Liliopsida</taxon>
        <taxon>Arecaceae</taxon>
        <taxon>Coryphoideae</taxon>
        <taxon>Phoeniceae</taxon>
        <taxon>Phoenix</taxon>
    </lineage>
</organism>
<dbReference type="GeneID" id="103698273"/>
<dbReference type="RefSeq" id="XP_008778488.2">
    <property type="nucleotide sequence ID" value="XM_008780266.4"/>
</dbReference>
<protein>
    <submittedName>
        <fullName evidence="2">Uncharacterized protein LOC103698273</fullName>
    </submittedName>
</protein>
<dbReference type="SUPFAM" id="SSF54427">
    <property type="entry name" value="NTF2-like"/>
    <property type="match status" value="1"/>
</dbReference>
<dbReference type="PANTHER" id="PTHR33698">
    <property type="entry name" value="NUCLEAR TRANSPORT FACTOR 2 (NTF2)-LIKE PROTEIN"/>
    <property type="match status" value="1"/>
</dbReference>
<dbReference type="Proteomes" id="UP000228380">
    <property type="component" value="Chromosome 2"/>
</dbReference>
<name>A0A8B7BJI2_PHODC</name>
<proteinExistence type="predicted"/>
<gene>
    <name evidence="2" type="primary">LOC103698273</name>
</gene>